<organism evidence="2">
    <name type="scientific">Physcomitrium patens</name>
    <name type="common">Spreading-leaved earth moss</name>
    <name type="synonym">Physcomitrella patens</name>
    <dbReference type="NCBI Taxonomy" id="3218"/>
    <lineage>
        <taxon>Eukaryota</taxon>
        <taxon>Viridiplantae</taxon>
        <taxon>Streptophyta</taxon>
        <taxon>Embryophyta</taxon>
        <taxon>Bryophyta</taxon>
        <taxon>Bryophytina</taxon>
        <taxon>Bryopsida</taxon>
        <taxon>Funariidae</taxon>
        <taxon>Funariales</taxon>
        <taxon>Funariaceae</taxon>
        <taxon>Physcomitrium</taxon>
    </lineage>
</organism>
<gene>
    <name evidence="3" type="primary">LOC112286586</name>
    <name evidence="2" type="ORF">PHYPA_012627</name>
</gene>
<evidence type="ECO:0000313" key="4">
    <source>
        <dbReference type="Proteomes" id="UP000006727"/>
    </source>
</evidence>
<evidence type="ECO:0000256" key="1">
    <source>
        <dbReference type="SAM" id="MobiDB-lite"/>
    </source>
</evidence>
<dbReference type="EnsemblPlants" id="Pp3c9_12850V3.1">
    <property type="protein sequence ID" value="Pp3c9_12850V3.1"/>
    <property type="gene ID" value="Pp3c9_12850"/>
</dbReference>
<proteinExistence type="predicted"/>
<reference evidence="2 4" key="2">
    <citation type="journal article" date="2018" name="Plant J.">
        <title>The Physcomitrella patens chromosome-scale assembly reveals moss genome structure and evolution.</title>
        <authorList>
            <person name="Lang D."/>
            <person name="Ullrich K.K."/>
            <person name="Murat F."/>
            <person name="Fuchs J."/>
            <person name="Jenkins J."/>
            <person name="Haas F.B."/>
            <person name="Piednoel M."/>
            <person name="Gundlach H."/>
            <person name="Van Bel M."/>
            <person name="Meyberg R."/>
            <person name="Vives C."/>
            <person name="Morata J."/>
            <person name="Symeonidi A."/>
            <person name="Hiss M."/>
            <person name="Muchero W."/>
            <person name="Kamisugi Y."/>
            <person name="Saleh O."/>
            <person name="Blanc G."/>
            <person name="Decker E.L."/>
            <person name="van Gessel N."/>
            <person name="Grimwood J."/>
            <person name="Hayes R.D."/>
            <person name="Graham S.W."/>
            <person name="Gunter L.E."/>
            <person name="McDaniel S.F."/>
            <person name="Hoernstein S.N.W."/>
            <person name="Larsson A."/>
            <person name="Li F.W."/>
            <person name="Perroud P.F."/>
            <person name="Phillips J."/>
            <person name="Ranjan P."/>
            <person name="Rokshar D.S."/>
            <person name="Rothfels C.J."/>
            <person name="Schneider L."/>
            <person name="Shu S."/>
            <person name="Stevenson D.W."/>
            <person name="Thummler F."/>
            <person name="Tillich M."/>
            <person name="Villarreal Aguilar J.C."/>
            <person name="Widiez T."/>
            <person name="Wong G.K."/>
            <person name="Wymore A."/>
            <person name="Zhang Y."/>
            <person name="Zimmer A.D."/>
            <person name="Quatrano R.S."/>
            <person name="Mayer K.F.X."/>
            <person name="Goodstein D."/>
            <person name="Casacuberta J.M."/>
            <person name="Vandepoele K."/>
            <person name="Reski R."/>
            <person name="Cuming A.C."/>
            <person name="Tuskan G.A."/>
            <person name="Maumus F."/>
            <person name="Salse J."/>
            <person name="Schmutz J."/>
            <person name="Rensing S.A."/>
        </authorList>
    </citation>
    <scope>NUCLEOTIDE SEQUENCE [LARGE SCALE GENOMIC DNA]</scope>
    <source>
        <strain evidence="3 4">cv. Gransden 2004</strain>
    </source>
</reference>
<accession>A0A2K1K2Z8</accession>
<reference evidence="2 4" key="1">
    <citation type="journal article" date="2008" name="Science">
        <title>The Physcomitrella genome reveals evolutionary insights into the conquest of land by plants.</title>
        <authorList>
            <person name="Rensing S."/>
            <person name="Lang D."/>
            <person name="Zimmer A."/>
            <person name="Terry A."/>
            <person name="Salamov A."/>
            <person name="Shapiro H."/>
            <person name="Nishiyama T."/>
            <person name="Perroud P.-F."/>
            <person name="Lindquist E."/>
            <person name="Kamisugi Y."/>
            <person name="Tanahashi T."/>
            <person name="Sakakibara K."/>
            <person name="Fujita T."/>
            <person name="Oishi K."/>
            <person name="Shin-I T."/>
            <person name="Kuroki Y."/>
            <person name="Toyoda A."/>
            <person name="Suzuki Y."/>
            <person name="Hashimoto A."/>
            <person name="Yamaguchi K."/>
            <person name="Sugano A."/>
            <person name="Kohara Y."/>
            <person name="Fujiyama A."/>
            <person name="Anterola A."/>
            <person name="Aoki S."/>
            <person name="Ashton N."/>
            <person name="Barbazuk W.B."/>
            <person name="Barker E."/>
            <person name="Bennetzen J."/>
            <person name="Bezanilla M."/>
            <person name="Blankenship R."/>
            <person name="Cho S.H."/>
            <person name="Dutcher S."/>
            <person name="Estelle M."/>
            <person name="Fawcett J.A."/>
            <person name="Gundlach H."/>
            <person name="Hanada K."/>
            <person name="Heyl A."/>
            <person name="Hicks K.A."/>
            <person name="Hugh J."/>
            <person name="Lohr M."/>
            <person name="Mayer K."/>
            <person name="Melkozernov A."/>
            <person name="Murata T."/>
            <person name="Nelson D."/>
            <person name="Pils B."/>
            <person name="Prigge M."/>
            <person name="Reiss B."/>
            <person name="Renner T."/>
            <person name="Rombauts S."/>
            <person name="Rushton P."/>
            <person name="Sanderfoot A."/>
            <person name="Schween G."/>
            <person name="Shiu S.-H."/>
            <person name="Stueber K."/>
            <person name="Theodoulou F.L."/>
            <person name="Tu H."/>
            <person name="Van de Peer Y."/>
            <person name="Verrier P.J."/>
            <person name="Waters E."/>
            <person name="Wood A."/>
            <person name="Yang L."/>
            <person name="Cove D."/>
            <person name="Cuming A."/>
            <person name="Hasebe M."/>
            <person name="Lucas S."/>
            <person name="Mishler D.B."/>
            <person name="Reski R."/>
            <person name="Grigoriev I."/>
            <person name="Quatrano R.S."/>
            <person name="Boore J.L."/>
        </authorList>
    </citation>
    <scope>NUCLEOTIDE SEQUENCE [LARGE SCALE GENOMIC DNA]</scope>
    <source>
        <strain evidence="3 4">cv. Gransden 2004</strain>
    </source>
</reference>
<feature type="region of interest" description="Disordered" evidence="1">
    <location>
        <begin position="375"/>
        <end position="394"/>
    </location>
</feature>
<dbReference type="Proteomes" id="UP000006727">
    <property type="component" value="Chromosome 9"/>
</dbReference>
<sequence length="394" mass="44459">MSTRKIKLSQKFTLRFRDITLPDADAVAELLNDDPDQGSSADETFNSLPDLFPDIFQSQTKSSVPTLDLSYSIGDCSTYKLWESCTADVIPLASQSEAAACWLLTGMLTSGGTDNGVHHNDSESDLHCHVSDCATRATKISFRENLRRVQAFSPHTSILDIEKDLELDSPSARETLQSVHAQVTCEAVIEYDRQPNSLEIDGDKDETCVDSYLLLEEDMTNESQLEDFTLADENAPCSRLSSSSEIPHILQVLVDNKHPEVKKSIRKRKSTYLAANYYSLELPKEFRKQKRSTPRRGRPPGSTNLVRKMRWLSDTPNDHLECDQGTETVANLQDDKENKVTKTRRFGRKTVSVSTVSILSSDPPLTSQNLKLQRTMRRGRRKIQSERTWSPRTK</sequence>
<keyword evidence="4" id="KW-1185">Reference proteome</keyword>
<dbReference type="AlphaFoldDB" id="A0A2K1K2Z8"/>
<dbReference type="EMBL" id="ABEU02000009">
    <property type="protein sequence ID" value="PNR48152.1"/>
    <property type="molecule type" value="Genomic_DNA"/>
</dbReference>
<dbReference type="PaxDb" id="3218-PP1S29_153V6.1"/>
<dbReference type="Gramene" id="Pp3c9_12850V3.1">
    <property type="protein sequence ID" value="Pp3c9_12850V3.1"/>
    <property type="gene ID" value="Pp3c9_12850"/>
</dbReference>
<evidence type="ECO:0000313" key="2">
    <source>
        <dbReference type="EMBL" id="PNR48152.1"/>
    </source>
</evidence>
<protein>
    <submittedName>
        <fullName evidence="2 3">Uncharacterized protein</fullName>
    </submittedName>
</protein>
<evidence type="ECO:0000313" key="3">
    <source>
        <dbReference type="EnsemblPlants" id="Pp3c9_12850V3.1"/>
    </source>
</evidence>
<name>A0A2K1K2Z8_PHYPA</name>
<reference evidence="3" key="3">
    <citation type="submission" date="2020-12" db="UniProtKB">
        <authorList>
            <consortium name="EnsemblPlants"/>
        </authorList>
    </citation>
    <scope>IDENTIFICATION</scope>
</reference>